<reference evidence="1" key="1">
    <citation type="journal article" date="2024" name="Gigascience">
        <title>Chromosome-level genome of the poultry shaft louse Menopon gallinae provides insight into the host-switching and adaptive evolution of parasitic lice.</title>
        <authorList>
            <person name="Xu Y."/>
            <person name="Ma L."/>
            <person name="Liu S."/>
            <person name="Liang Y."/>
            <person name="Liu Q."/>
            <person name="He Z."/>
            <person name="Tian L."/>
            <person name="Duan Y."/>
            <person name="Cai W."/>
            <person name="Li H."/>
            <person name="Song F."/>
        </authorList>
    </citation>
    <scope>NUCLEOTIDE SEQUENCE</scope>
    <source>
        <strain evidence="1">Cailab_2023a</strain>
    </source>
</reference>
<dbReference type="AlphaFoldDB" id="A0AAW2H7M7"/>
<protein>
    <submittedName>
        <fullName evidence="1">Uncharacterized protein</fullName>
    </submittedName>
</protein>
<sequence length="205" mass="23190">MNTTVPAPEDTLDARDYNKANGEGLAEKPLGPFPLTSPGKHRRHLHGAPACTSNPGPCAALAAMNDTSNEEETVYVTSCAIFGDTEDILRKRTVKSSRGDTISFVMETRRSFVPGTYLMKKLREEHRIDTIIYRATVDPDKIKNLLFHCGLGENIRERNYLNRYDWLHARNWEGKSMCFFVPEESIHSFIEAERPSTHGFCIDLD</sequence>
<gene>
    <name evidence="1" type="ORF">PYX00_011431</name>
</gene>
<evidence type="ECO:0000313" key="1">
    <source>
        <dbReference type="EMBL" id="KAL0265717.1"/>
    </source>
</evidence>
<accession>A0AAW2H7M7</accession>
<name>A0AAW2H7M7_9NEOP</name>
<proteinExistence type="predicted"/>
<dbReference type="EMBL" id="JARGDH010000006">
    <property type="protein sequence ID" value="KAL0265717.1"/>
    <property type="molecule type" value="Genomic_DNA"/>
</dbReference>
<organism evidence="1">
    <name type="scientific">Menopon gallinae</name>
    <name type="common">poultry shaft louse</name>
    <dbReference type="NCBI Taxonomy" id="328185"/>
    <lineage>
        <taxon>Eukaryota</taxon>
        <taxon>Metazoa</taxon>
        <taxon>Ecdysozoa</taxon>
        <taxon>Arthropoda</taxon>
        <taxon>Hexapoda</taxon>
        <taxon>Insecta</taxon>
        <taxon>Pterygota</taxon>
        <taxon>Neoptera</taxon>
        <taxon>Paraneoptera</taxon>
        <taxon>Psocodea</taxon>
        <taxon>Troctomorpha</taxon>
        <taxon>Phthiraptera</taxon>
        <taxon>Amblycera</taxon>
        <taxon>Menoponidae</taxon>
        <taxon>Menopon</taxon>
    </lineage>
</organism>
<comment type="caution">
    <text evidence="1">The sequence shown here is derived from an EMBL/GenBank/DDBJ whole genome shotgun (WGS) entry which is preliminary data.</text>
</comment>